<name>A0A8A1UMQ6_STRR1</name>
<keyword evidence="2" id="KW-0732">Signal</keyword>
<sequence>MTALALTVATAGVSMAAAPIASAGGFGVLLSPAFGTLCANRPDAHASGATTTGSGPVSNNLGEVPFTTPLNHCGGADLPGNRQGNEAPDDDPGIEYMANQSPGDTRYPGGGQADFLKLLR</sequence>
<feature type="chain" id="PRO_5032517518" description="Chaplin domain-containing protein" evidence="2">
    <location>
        <begin position="24"/>
        <end position="120"/>
    </location>
</feature>
<accession>A0A8A1UMQ6</accession>
<evidence type="ECO:0000256" key="1">
    <source>
        <dbReference type="SAM" id="MobiDB-lite"/>
    </source>
</evidence>
<feature type="compositionally biased region" description="Polar residues" evidence="1">
    <location>
        <begin position="48"/>
        <end position="61"/>
    </location>
</feature>
<dbReference type="Proteomes" id="UP000011074">
    <property type="component" value="Chromosome"/>
</dbReference>
<feature type="signal peptide" evidence="2">
    <location>
        <begin position="1"/>
        <end position="23"/>
    </location>
</feature>
<evidence type="ECO:0008006" key="5">
    <source>
        <dbReference type="Google" id="ProtNLM"/>
    </source>
</evidence>
<feature type="region of interest" description="Disordered" evidence="1">
    <location>
        <begin position="41"/>
        <end position="113"/>
    </location>
</feature>
<reference evidence="3" key="2">
    <citation type="submission" date="2020-01" db="EMBL/GenBank/DDBJ databases">
        <authorList>
            <person name="Algora L."/>
            <person name="Schniete J.K."/>
            <person name="MacFadyen A."/>
            <person name="Hoskisson P.A."/>
            <person name="Hunter I.S."/>
            <person name="Herron P.R."/>
        </authorList>
    </citation>
    <scope>NUCLEOTIDE SEQUENCE</scope>
    <source>
        <strain evidence="3">ATCC 10970</strain>
    </source>
</reference>
<dbReference type="RefSeq" id="WP_030179314.1">
    <property type="nucleotide sequence ID" value="NZ_CP048261.1"/>
</dbReference>
<evidence type="ECO:0000313" key="3">
    <source>
        <dbReference type="EMBL" id="QST79185.1"/>
    </source>
</evidence>
<dbReference type="AlphaFoldDB" id="A0A8A1UMQ6"/>
<dbReference type="EMBL" id="CP048261">
    <property type="protein sequence ID" value="QST79185.1"/>
    <property type="molecule type" value="Genomic_DNA"/>
</dbReference>
<organism evidence="3 4">
    <name type="scientific">Streptomyces rimosus subsp. rimosus (strain ATCC 10970 / DSM 40260 / JCM 4667 / NRRL 2234)</name>
    <dbReference type="NCBI Taxonomy" id="1265868"/>
    <lineage>
        <taxon>Bacteria</taxon>
        <taxon>Bacillati</taxon>
        <taxon>Actinomycetota</taxon>
        <taxon>Actinomycetes</taxon>
        <taxon>Kitasatosporales</taxon>
        <taxon>Streptomycetaceae</taxon>
        <taxon>Streptomyces</taxon>
    </lineage>
</organism>
<dbReference type="GeneID" id="66852760"/>
<gene>
    <name evidence="3" type="ORF">SRIM_002505</name>
</gene>
<reference evidence="3" key="3">
    <citation type="journal article" date="2021" name="bioRxiv">
        <title>Bilateral symmetry of linear streptomycete chromosomes.</title>
        <authorList>
            <person name="Algora-Gallardo L."/>
            <person name="Schniete J.K."/>
            <person name="Mark D.R."/>
            <person name="Hunter I.S."/>
            <person name="Herron P.R."/>
        </authorList>
    </citation>
    <scope>NUCLEOTIDE SEQUENCE</scope>
    <source>
        <strain evidence="3">ATCC 10970</strain>
    </source>
</reference>
<protein>
    <recommendedName>
        <fullName evidence="5">Chaplin domain-containing protein</fullName>
    </recommendedName>
</protein>
<evidence type="ECO:0000256" key="2">
    <source>
        <dbReference type="SAM" id="SignalP"/>
    </source>
</evidence>
<evidence type="ECO:0000313" key="4">
    <source>
        <dbReference type="Proteomes" id="UP000011074"/>
    </source>
</evidence>
<proteinExistence type="predicted"/>
<reference evidence="3" key="1">
    <citation type="submission" date="2012-12" db="EMBL/GenBank/DDBJ databases">
        <authorList>
            <person name="Pethick F.E."/>
            <person name="MacFadyen A.C."/>
            <person name="Tang Z."/>
            <person name="Sangal V."/>
            <person name="Tze-Tze L."/>
            <person name="Chu J."/>
            <person name="Guo M."/>
            <person name="Kirby R."/>
            <person name="Hoskisson P.A."/>
            <person name="Herron P.R."/>
            <person name="Hunter I.S."/>
        </authorList>
    </citation>
    <scope>NUCLEOTIDE SEQUENCE</scope>
    <source>
        <strain evidence="3">ATCC 10970</strain>
    </source>
</reference>